<feature type="region of interest" description="Disordered" evidence="3">
    <location>
        <begin position="1"/>
        <end position="114"/>
    </location>
</feature>
<dbReference type="PROSITE" id="PS50005">
    <property type="entry name" value="TPR"/>
    <property type="match status" value="1"/>
</dbReference>
<feature type="compositionally biased region" description="Polar residues" evidence="3">
    <location>
        <begin position="639"/>
        <end position="659"/>
    </location>
</feature>
<dbReference type="InterPro" id="IPR011990">
    <property type="entry name" value="TPR-like_helical_dom_sf"/>
</dbReference>
<evidence type="ECO:0000256" key="1">
    <source>
        <dbReference type="ARBA" id="ARBA00022737"/>
    </source>
</evidence>
<dbReference type="Proteomes" id="UP000541558">
    <property type="component" value="Unassembled WGS sequence"/>
</dbReference>
<dbReference type="SMART" id="SM00671">
    <property type="entry name" value="SEL1"/>
    <property type="match status" value="6"/>
</dbReference>
<keyword evidence="5" id="KW-1185">Reference proteome</keyword>
<dbReference type="OrthoDB" id="272077at2759"/>
<feature type="compositionally biased region" description="Low complexity" evidence="3">
    <location>
        <begin position="52"/>
        <end position="67"/>
    </location>
</feature>
<dbReference type="PANTHER" id="PTHR46430">
    <property type="entry name" value="PROTEIN SKT5-RELATED"/>
    <property type="match status" value="1"/>
</dbReference>
<dbReference type="InterPro" id="IPR006597">
    <property type="entry name" value="Sel1-like"/>
</dbReference>
<feature type="compositionally biased region" description="Basic and acidic residues" evidence="3">
    <location>
        <begin position="12"/>
        <end position="23"/>
    </location>
</feature>
<feature type="compositionally biased region" description="Low complexity" evidence="3">
    <location>
        <begin position="591"/>
        <end position="608"/>
    </location>
</feature>
<comment type="caution">
    <text evidence="4">The sequence shown here is derived from an EMBL/GenBank/DDBJ whole genome shotgun (WGS) entry which is preliminary data.</text>
</comment>
<feature type="compositionally biased region" description="Pro residues" evidence="3">
    <location>
        <begin position="85"/>
        <end position="107"/>
    </location>
</feature>
<reference evidence="4 5" key="1">
    <citation type="journal article" date="2020" name="ISME J.">
        <title>Uncovering the hidden diversity of litter-decomposition mechanisms in mushroom-forming fungi.</title>
        <authorList>
            <person name="Floudas D."/>
            <person name="Bentzer J."/>
            <person name="Ahren D."/>
            <person name="Johansson T."/>
            <person name="Persson P."/>
            <person name="Tunlid A."/>
        </authorList>
    </citation>
    <scope>NUCLEOTIDE SEQUENCE [LARGE SCALE GENOMIC DNA]</scope>
    <source>
        <strain evidence="4 5">CBS 175.51</strain>
    </source>
</reference>
<dbReference type="PANTHER" id="PTHR46430:SF2">
    <property type="entry name" value="CHITIN SYNTHASE REGULATORY FACTOR 4"/>
    <property type="match status" value="1"/>
</dbReference>
<evidence type="ECO:0000313" key="5">
    <source>
        <dbReference type="Proteomes" id="UP000541558"/>
    </source>
</evidence>
<sequence>MIRVIDVPPRPADLRYDSGDSHYDPNIVSPRPHRTDNPAAKLDDLAPPPTFAFPAPFQGGGAMSAPAGGPGTDWSPWNFSAAPRSPFPNPPPAPPTPAMPAHRPSPAPSASTSLTAALPSLPTLLEALPSITAPSLDPALKITWARDVFFLADRAHHLHIALTTPVGQAVPSVSDPIVGPMPLSALEPEIVQLITAAVPLVLLIAAPFPPGQPYQQNTQHMEACQAEAVYMRAVLASTGAHPQHVAFNPKAAFRDFESAARGGYAGAWFRLGRDYETFGDFKHAKECFERGAKLGVESCLYRLGMAHLLGQLTLPANTSLALPILQRAAILASLECPQPAYVYSLLLLSEFASIPPIPAQTFASLSAISAYPPPPAHPSQPLTPLIPLGSSPHLESRHHLERAAYLHYGPAQYKLGHAYEFADPPFFFDPLLSVQYYSLASQNGEVEADMALSKWFLCGSTGARTDPSTGGFEKDEGLALTFAQKASARNLASAHFAMGYYAEVGVGRPASVPDAIHYYTLAAQAGNADANQRLEVLNSSNVQPKLLDKGAHEQRLERTRTMAQRRTEEQPMSPPYQGRTFPSMREQQRQSLAPASASLMPPSASGPAGRNGAQRDPRAVVELVRKSSMAPPAYLPLQSVANNFNPPGSATTPQQAQYNSPAAYQQSPAPQSARPSSGHGNGGGRWSAQGGVPARPPSGGAGRQSVYGALPARPPSAGAGRQSVYGAVPARPPSAGAGNARPTLEQMRASASAVPSQGGYSTPPIQMAGQAGQQGGGGRRPQSPGRRQSPGPGRMGKLSVGVDSVPPVPPVPSGVGVGTPGLSAPPNTAFAGHTPRPTKGAATFAEMGIQGAKAEDKECVVM</sequence>
<proteinExistence type="predicted"/>
<dbReference type="Gene3D" id="1.25.40.10">
    <property type="entry name" value="Tetratricopeptide repeat domain"/>
    <property type="match status" value="1"/>
</dbReference>
<dbReference type="Pfam" id="PF08238">
    <property type="entry name" value="Sel1"/>
    <property type="match status" value="4"/>
</dbReference>
<dbReference type="EMBL" id="JAACJK010000234">
    <property type="protein sequence ID" value="KAF5309655.1"/>
    <property type="molecule type" value="Genomic_DNA"/>
</dbReference>
<keyword evidence="1" id="KW-0677">Repeat</keyword>
<feature type="repeat" description="TPR" evidence="2">
    <location>
        <begin position="265"/>
        <end position="298"/>
    </location>
</feature>
<evidence type="ECO:0000313" key="4">
    <source>
        <dbReference type="EMBL" id="KAF5309655.1"/>
    </source>
</evidence>
<dbReference type="InterPro" id="IPR051726">
    <property type="entry name" value="Chitin_Synth_Reg"/>
</dbReference>
<feature type="region of interest" description="Disordered" evidence="3">
    <location>
        <begin position="639"/>
        <end position="840"/>
    </location>
</feature>
<keyword evidence="2" id="KW-0802">TPR repeat</keyword>
<name>A0A8H5ERF3_9AGAR</name>
<feature type="compositionally biased region" description="Low complexity" evidence="3">
    <location>
        <begin position="660"/>
        <end position="677"/>
    </location>
</feature>
<protein>
    <recommendedName>
        <fullName evidence="6">HCP-like protein</fullName>
    </recommendedName>
</protein>
<feature type="compositionally biased region" description="Low complexity" evidence="3">
    <location>
        <begin position="780"/>
        <end position="805"/>
    </location>
</feature>
<evidence type="ECO:0008006" key="6">
    <source>
        <dbReference type="Google" id="ProtNLM"/>
    </source>
</evidence>
<accession>A0A8H5ERF3</accession>
<dbReference type="InterPro" id="IPR019734">
    <property type="entry name" value="TPR_rpt"/>
</dbReference>
<dbReference type="AlphaFoldDB" id="A0A8H5ERF3"/>
<feature type="compositionally biased region" description="Basic and acidic residues" evidence="3">
    <location>
        <begin position="33"/>
        <end position="44"/>
    </location>
</feature>
<organism evidence="4 5">
    <name type="scientific">Ephemerocybe angulata</name>
    <dbReference type="NCBI Taxonomy" id="980116"/>
    <lineage>
        <taxon>Eukaryota</taxon>
        <taxon>Fungi</taxon>
        <taxon>Dikarya</taxon>
        <taxon>Basidiomycota</taxon>
        <taxon>Agaricomycotina</taxon>
        <taxon>Agaricomycetes</taxon>
        <taxon>Agaricomycetidae</taxon>
        <taxon>Agaricales</taxon>
        <taxon>Agaricineae</taxon>
        <taxon>Psathyrellaceae</taxon>
        <taxon>Ephemerocybe</taxon>
    </lineage>
</organism>
<evidence type="ECO:0000256" key="3">
    <source>
        <dbReference type="SAM" id="MobiDB-lite"/>
    </source>
</evidence>
<evidence type="ECO:0000256" key="2">
    <source>
        <dbReference type="PROSITE-ProRule" id="PRU00339"/>
    </source>
</evidence>
<gene>
    <name evidence="4" type="ORF">D9611_014056</name>
</gene>
<dbReference type="SUPFAM" id="SSF81901">
    <property type="entry name" value="HCP-like"/>
    <property type="match status" value="2"/>
</dbReference>
<feature type="region of interest" description="Disordered" evidence="3">
    <location>
        <begin position="561"/>
        <end position="617"/>
    </location>
</feature>